<dbReference type="EMBL" id="WWCX01000007">
    <property type="protein sequence ID" value="MYM93761.1"/>
    <property type="molecule type" value="Genomic_DNA"/>
</dbReference>
<dbReference type="Proteomes" id="UP000447355">
    <property type="component" value="Unassembled WGS sequence"/>
</dbReference>
<evidence type="ECO:0000313" key="1">
    <source>
        <dbReference type="EMBL" id="MYM93761.1"/>
    </source>
</evidence>
<reference evidence="1" key="1">
    <citation type="submission" date="2019-12" db="EMBL/GenBank/DDBJ databases">
        <title>Novel species isolated from a subtropical stream in China.</title>
        <authorList>
            <person name="Lu H."/>
        </authorList>
    </citation>
    <scope>NUCLEOTIDE SEQUENCE [LARGE SCALE GENOMIC DNA]</scope>
    <source>
        <strain evidence="1">FT81W</strain>
    </source>
</reference>
<comment type="caution">
    <text evidence="1">The sequence shown here is derived from an EMBL/GenBank/DDBJ whole genome shotgun (WGS) entry which is preliminary data.</text>
</comment>
<organism evidence="1 2">
    <name type="scientific">Duganella vulcania</name>
    <dbReference type="NCBI Taxonomy" id="2692166"/>
    <lineage>
        <taxon>Bacteria</taxon>
        <taxon>Pseudomonadati</taxon>
        <taxon>Pseudomonadota</taxon>
        <taxon>Betaproteobacteria</taxon>
        <taxon>Burkholderiales</taxon>
        <taxon>Oxalobacteraceae</taxon>
        <taxon>Telluria group</taxon>
        <taxon>Duganella</taxon>
    </lineage>
</organism>
<protein>
    <submittedName>
        <fullName evidence="1">Uncharacterized protein</fullName>
    </submittedName>
</protein>
<evidence type="ECO:0000313" key="2">
    <source>
        <dbReference type="Proteomes" id="UP000447355"/>
    </source>
</evidence>
<sequence length="50" mass="5687">MIAAAPEYVDDPDCPYDPNDEAAVRAFWSKAKITFPGEHPHQKPFKQNKD</sequence>
<proteinExistence type="predicted"/>
<dbReference type="AlphaFoldDB" id="A0A845GIE9"/>
<gene>
    <name evidence="1" type="ORF">GTP90_07810</name>
</gene>
<accession>A0A845GIE9</accession>
<name>A0A845GIE9_9BURK</name>